<evidence type="ECO:0000256" key="1">
    <source>
        <dbReference type="SAM" id="Phobius"/>
    </source>
</evidence>
<keyword evidence="1" id="KW-1133">Transmembrane helix</keyword>
<organism evidence="2 3">
    <name type="scientific">Araneus ventricosus</name>
    <name type="common">Orbweaver spider</name>
    <name type="synonym">Epeira ventricosa</name>
    <dbReference type="NCBI Taxonomy" id="182803"/>
    <lineage>
        <taxon>Eukaryota</taxon>
        <taxon>Metazoa</taxon>
        <taxon>Ecdysozoa</taxon>
        <taxon>Arthropoda</taxon>
        <taxon>Chelicerata</taxon>
        <taxon>Arachnida</taxon>
        <taxon>Araneae</taxon>
        <taxon>Araneomorphae</taxon>
        <taxon>Entelegynae</taxon>
        <taxon>Araneoidea</taxon>
        <taxon>Araneidae</taxon>
        <taxon>Araneus</taxon>
    </lineage>
</organism>
<protein>
    <recommendedName>
        <fullName evidence="4">WG repeat-containing protein</fullName>
    </recommendedName>
</protein>
<gene>
    <name evidence="2" type="ORF">AVEN_129683_1</name>
</gene>
<sequence length="291" mass="33574">MGSNPKRKVKIIPGLAYDKTGGNETYPKENNEELVVQFANGPRYAKDKDNNEIYPKDAQLNDKFIPSFYALDKNNDPIFPKTKDGDEFYVEDEYGSSVVYADGKLLPRYARTKYSEVYPLEFLGAGLYREIVLNNKYIKNTANQEFYPLDEYGNEFTIQIKSNNQLNVKATFPNFYPITNDGYVILSNVNGKPYFIPNTIPEVKEDNIVGKLFRAQNGFRDFFTDVELTSRECRSAKRKYNYFPIGASEPTEWIPEALMSEQQTSSWWYWLFILLSVILGVVVVPILYGMM</sequence>
<feature type="transmembrane region" description="Helical" evidence="1">
    <location>
        <begin position="267"/>
        <end position="288"/>
    </location>
</feature>
<keyword evidence="1" id="KW-0812">Transmembrane</keyword>
<accession>A0A4Y2H988</accession>
<evidence type="ECO:0000313" key="2">
    <source>
        <dbReference type="EMBL" id="GBM60944.1"/>
    </source>
</evidence>
<evidence type="ECO:0000313" key="3">
    <source>
        <dbReference type="Proteomes" id="UP000499080"/>
    </source>
</evidence>
<evidence type="ECO:0008006" key="4">
    <source>
        <dbReference type="Google" id="ProtNLM"/>
    </source>
</evidence>
<dbReference type="OrthoDB" id="6452710at2759"/>
<dbReference type="AlphaFoldDB" id="A0A4Y2H988"/>
<reference evidence="2 3" key="1">
    <citation type="journal article" date="2019" name="Sci. Rep.">
        <title>Orb-weaving spider Araneus ventricosus genome elucidates the spidroin gene catalogue.</title>
        <authorList>
            <person name="Kono N."/>
            <person name="Nakamura H."/>
            <person name="Ohtoshi R."/>
            <person name="Moran D.A.P."/>
            <person name="Shinohara A."/>
            <person name="Yoshida Y."/>
            <person name="Fujiwara M."/>
            <person name="Mori M."/>
            <person name="Tomita M."/>
            <person name="Arakawa K."/>
        </authorList>
    </citation>
    <scope>NUCLEOTIDE SEQUENCE [LARGE SCALE GENOMIC DNA]</scope>
</reference>
<dbReference type="EMBL" id="BGPR01101803">
    <property type="protein sequence ID" value="GBM60944.1"/>
    <property type="molecule type" value="Genomic_DNA"/>
</dbReference>
<keyword evidence="1" id="KW-0472">Membrane</keyword>
<name>A0A4Y2H988_ARAVE</name>
<keyword evidence="3" id="KW-1185">Reference proteome</keyword>
<proteinExistence type="predicted"/>
<dbReference type="Proteomes" id="UP000499080">
    <property type="component" value="Unassembled WGS sequence"/>
</dbReference>
<comment type="caution">
    <text evidence="2">The sequence shown here is derived from an EMBL/GenBank/DDBJ whole genome shotgun (WGS) entry which is preliminary data.</text>
</comment>